<evidence type="ECO:0000313" key="1">
    <source>
        <dbReference type="EMBL" id="CAB4830284.1"/>
    </source>
</evidence>
<reference evidence="1" key="1">
    <citation type="submission" date="2020-05" db="EMBL/GenBank/DDBJ databases">
        <authorList>
            <person name="Chiriac C."/>
            <person name="Salcher M."/>
            <person name="Ghai R."/>
            <person name="Kavagutti S V."/>
        </authorList>
    </citation>
    <scope>NUCLEOTIDE SEQUENCE</scope>
</reference>
<dbReference type="EMBL" id="CAFABE010000050">
    <property type="protein sequence ID" value="CAB4830284.1"/>
    <property type="molecule type" value="Genomic_DNA"/>
</dbReference>
<dbReference type="PANTHER" id="PTHR11941:SF54">
    <property type="entry name" value="ENOYL-COA HYDRATASE, MITOCHONDRIAL"/>
    <property type="match status" value="1"/>
</dbReference>
<dbReference type="InterPro" id="IPR029045">
    <property type="entry name" value="ClpP/crotonase-like_dom_sf"/>
</dbReference>
<dbReference type="EMBL" id="CAFBLT010000001">
    <property type="protein sequence ID" value="CAB4879203.1"/>
    <property type="molecule type" value="Genomic_DNA"/>
</dbReference>
<dbReference type="CDD" id="cd06558">
    <property type="entry name" value="crotonase-like"/>
    <property type="match status" value="1"/>
</dbReference>
<dbReference type="PANTHER" id="PTHR11941">
    <property type="entry name" value="ENOYL-COA HYDRATASE-RELATED"/>
    <property type="match status" value="1"/>
</dbReference>
<dbReference type="Pfam" id="PF00378">
    <property type="entry name" value="ECH_1"/>
    <property type="match status" value="1"/>
</dbReference>
<dbReference type="SUPFAM" id="SSF52096">
    <property type="entry name" value="ClpP/crotonase"/>
    <property type="match status" value="1"/>
</dbReference>
<organism evidence="1">
    <name type="scientific">freshwater metagenome</name>
    <dbReference type="NCBI Taxonomy" id="449393"/>
    <lineage>
        <taxon>unclassified sequences</taxon>
        <taxon>metagenomes</taxon>
        <taxon>ecological metagenomes</taxon>
    </lineage>
</organism>
<sequence length="282" mass="30447">MAEFETLLLDISDGVATITLNRPEAMNSFNAKMREELTGLWASLRGNNDVRCLLVTGAGDRAFCTGIDRTEAVLDVDPDSELLDGYVTEFMYDDPGHAMSPKAHELWKPVVAAINGIACGGAFYLLGEADIIVASSSATFFDPHVTYGMTAAFEPMQLMGRMNFSDLARMSLMGASERLSARRAMESGLVSEVVSPEDLMAHARGIATAIAASPALATQGTLRALWMARELTRQQALDQAYLLTSIGNDQKSLDEGLARFSSGTRVEWRLLTANGEEPPSKG</sequence>
<dbReference type="GO" id="GO:0003824">
    <property type="term" value="F:catalytic activity"/>
    <property type="evidence" value="ECO:0007669"/>
    <property type="project" value="UniProtKB-ARBA"/>
</dbReference>
<gene>
    <name evidence="1" type="ORF">UFOPK3164_01098</name>
    <name evidence="2" type="ORF">UFOPK3427_01358</name>
</gene>
<accession>A0A6J7ABV8</accession>
<dbReference type="InterPro" id="IPR001753">
    <property type="entry name" value="Enoyl-CoA_hydra/iso"/>
</dbReference>
<dbReference type="GO" id="GO:0006635">
    <property type="term" value="P:fatty acid beta-oxidation"/>
    <property type="evidence" value="ECO:0007669"/>
    <property type="project" value="TreeGrafter"/>
</dbReference>
<proteinExistence type="predicted"/>
<dbReference type="Gene3D" id="3.90.226.10">
    <property type="entry name" value="2-enoyl-CoA Hydratase, Chain A, domain 1"/>
    <property type="match status" value="1"/>
</dbReference>
<protein>
    <submittedName>
        <fullName evidence="1">Unannotated protein</fullName>
    </submittedName>
</protein>
<dbReference type="AlphaFoldDB" id="A0A6J7ABV8"/>
<evidence type="ECO:0000313" key="2">
    <source>
        <dbReference type="EMBL" id="CAB4879203.1"/>
    </source>
</evidence>
<name>A0A6J7ABV8_9ZZZZ</name>